<dbReference type="AlphaFoldDB" id="A0A0N4XIJ3"/>
<evidence type="ECO:0000313" key="1">
    <source>
        <dbReference type="EMBL" id="VDL65936.1"/>
    </source>
</evidence>
<dbReference type="EMBL" id="UYSL01002612">
    <property type="protein sequence ID" value="VDL65936.1"/>
    <property type="molecule type" value="Genomic_DNA"/>
</dbReference>
<accession>A0A0N4XIJ3</accession>
<keyword evidence="2" id="KW-1185">Reference proteome</keyword>
<sequence length="67" mass="7590">MKSMYDKARDYLGSAVLCLIEAIAKVEDVLNKAKITKLREDFFNNASADPDHIRELGKNVLKVMNAY</sequence>
<gene>
    <name evidence="1" type="ORF">NBR_LOCUS2347</name>
</gene>
<protein>
    <submittedName>
        <fullName evidence="3">DUF47 family protein</fullName>
    </submittedName>
</protein>
<proteinExistence type="predicted"/>
<evidence type="ECO:0000313" key="2">
    <source>
        <dbReference type="Proteomes" id="UP000271162"/>
    </source>
</evidence>
<dbReference type="WBParaSite" id="NBR_0000234501-mRNA-1">
    <property type="protein sequence ID" value="NBR_0000234501-mRNA-1"/>
    <property type="gene ID" value="NBR_0000234501"/>
</dbReference>
<reference evidence="1 2" key="2">
    <citation type="submission" date="2018-11" db="EMBL/GenBank/DDBJ databases">
        <authorList>
            <consortium name="Pathogen Informatics"/>
        </authorList>
    </citation>
    <scope>NUCLEOTIDE SEQUENCE [LARGE SCALE GENOMIC DNA]</scope>
</reference>
<evidence type="ECO:0000313" key="3">
    <source>
        <dbReference type="WBParaSite" id="NBR_0000234501-mRNA-1"/>
    </source>
</evidence>
<organism evidence="3">
    <name type="scientific">Nippostrongylus brasiliensis</name>
    <name type="common">Rat hookworm</name>
    <dbReference type="NCBI Taxonomy" id="27835"/>
    <lineage>
        <taxon>Eukaryota</taxon>
        <taxon>Metazoa</taxon>
        <taxon>Ecdysozoa</taxon>
        <taxon>Nematoda</taxon>
        <taxon>Chromadorea</taxon>
        <taxon>Rhabditida</taxon>
        <taxon>Rhabditina</taxon>
        <taxon>Rhabditomorpha</taxon>
        <taxon>Strongyloidea</taxon>
        <taxon>Heligmosomidae</taxon>
        <taxon>Nippostrongylus</taxon>
    </lineage>
</organism>
<reference evidence="3" key="1">
    <citation type="submission" date="2017-02" db="UniProtKB">
        <authorList>
            <consortium name="WormBaseParasite"/>
        </authorList>
    </citation>
    <scope>IDENTIFICATION</scope>
</reference>
<dbReference type="Proteomes" id="UP000271162">
    <property type="component" value="Unassembled WGS sequence"/>
</dbReference>
<name>A0A0N4XIJ3_NIPBR</name>